<name>A0ABN0RZ22_9BORD</name>
<evidence type="ECO:0000313" key="3">
    <source>
        <dbReference type="Proteomes" id="UP000023104"/>
    </source>
</evidence>
<evidence type="ECO:0000313" key="2">
    <source>
        <dbReference type="EMBL" id="EXX94567.1"/>
    </source>
</evidence>
<organism evidence="2 3">
    <name type="scientific">Bordetella holmesii 1058</name>
    <dbReference type="NCBI Taxonomy" id="1247648"/>
    <lineage>
        <taxon>Bacteria</taxon>
        <taxon>Pseudomonadati</taxon>
        <taxon>Pseudomonadota</taxon>
        <taxon>Betaproteobacteria</taxon>
        <taxon>Burkholderiales</taxon>
        <taxon>Alcaligenaceae</taxon>
        <taxon>Bordetella</taxon>
    </lineage>
</organism>
<feature type="region of interest" description="Disordered" evidence="1">
    <location>
        <begin position="157"/>
        <end position="195"/>
    </location>
</feature>
<accession>A0ABN0RZ22</accession>
<dbReference type="Proteomes" id="UP000023104">
    <property type="component" value="Unassembled WGS sequence"/>
</dbReference>
<proteinExistence type="predicted"/>
<dbReference type="PANTHER" id="PTHR47515">
    <property type="entry name" value="LOW CALCIUM RESPONSE LOCUS PROTEIN T"/>
    <property type="match status" value="1"/>
</dbReference>
<protein>
    <submittedName>
        <fullName evidence="2">Transposase</fullName>
    </submittedName>
</protein>
<comment type="caution">
    <text evidence="2">The sequence shown here is derived from an EMBL/GenBank/DDBJ whole genome shotgun (WGS) entry which is preliminary data.</text>
</comment>
<feature type="region of interest" description="Disordered" evidence="1">
    <location>
        <begin position="18"/>
        <end position="64"/>
    </location>
</feature>
<feature type="compositionally biased region" description="Low complexity" evidence="1">
    <location>
        <begin position="28"/>
        <end position="42"/>
    </location>
</feature>
<keyword evidence="3" id="KW-1185">Reference proteome</keyword>
<dbReference type="EMBL" id="JDTF01000004">
    <property type="protein sequence ID" value="EXX94567.1"/>
    <property type="molecule type" value="Genomic_DNA"/>
</dbReference>
<feature type="compositionally biased region" description="Polar residues" evidence="1">
    <location>
        <begin position="160"/>
        <end position="172"/>
    </location>
</feature>
<dbReference type="PANTHER" id="PTHR47515:SF1">
    <property type="entry name" value="BLR2054 PROTEIN"/>
    <property type="match status" value="1"/>
</dbReference>
<sequence length="195" mass="20373">MPQARNLRGNVLQLEGEVRWHDGVGRSEAQGAGAGEQQAQEAVGRVDAGQGGASGSAKPKVVSPQAKREAVRTLMTERSMGVTRACGLVGISRSLFAYESTRSGDAALTERMKEMAVAKRRYGYRRIHVSADVILTHRVGVNLTHLGDDGGLLAADNVDSGASSGDQGNGASRRQHSGDGQAAGLLTQHDQAVSA</sequence>
<evidence type="ECO:0000256" key="1">
    <source>
        <dbReference type="SAM" id="MobiDB-lite"/>
    </source>
</evidence>
<reference evidence="2 3" key="1">
    <citation type="submission" date="2014-02" db="EMBL/GenBank/DDBJ databases">
        <title>Whole Genome Sequencing Of Bordetella Holmesii, An Emerging Opportunistic Infection Of Humans.</title>
        <authorList>
            <person name="Tettelin H."/>
            <person name="Hooven T.A."/>
            <person name="Hine E."/>
            <person name="Su Q."/>
            <person name="Huard R.C."/>
            <person name="Della-Latta P."/>
            <person name="Daugherty S.C."/>
            <person name="Agrawal S."/>
            <person name="Sengamalay N."/>
            <person name="Tallon L.J."/>
            <person name="Sadzewicz L."/>
            <person name="Whittier S."/>
            <person name="Fraser C.M."/>
            <person name="Ratner A.J."/>
        </authorList>
    </citation>
    <scope>NUCLEOTIDE SEQUENCE [LARGE SCALE GENOMIC DNA]</scope>
    <source>
        <strain evidence="2 3">1058</strain>
    </source>
</reference>
<gene>
    <name evidence="2" type="ORF">D559_1976</name>
</gene>